<dbReference type="InterPro" id="IPR002912">
    <property type="entry name" value="ACT_dom"/>
</dbReference>
<evidence type="ECO:0000256" key="1">
    <source>
        <dbReference type="HAMAP-Rule" id="MF_00707"/>
    </source>
</evidence>
<accession>A0A1M5M220</accession>
<dbReference type="HAMAP" id="MF_00707">
    <property type="entry name" value="UPF0735"/>
    <property type="match status" value="1"/>
</dbReference>
<dbReference type="PROSITE" id="PS51671">
    <property type="entry name" value="ACT"/>
    <property type="match status" value="1"/>
</dbReference>
<keyword evidence="4" id="KW-1185">Reference proteome</keyword>
<dbReference type="EMBL" id="FQWY01000010">
    <property type="protein sequence ID" value="SHG71250.1"/>
    <property type="molecule type" value="Genomic_DNA"/>
</dbReference>
<protein>
    <recommendedName>
        <fullName evidence="1">UPF0735 ACT domain-containing protein SAMN02745221_00804</fullName>
    </recommendedName>
</protein>
<dbReference type="PIRSF" id="PIRSF025624">
    <property type="entry name" value="ACT_PheB"/>
    <property type="match status" value="1"/>
</dbReference>
<evidence type="ECO:0000259" key="2">
    <source>
        <dbReference type="PROSITE" id="PS51671"/>
    </source>
</evidence>
<reference evidence="4" key="1">
    <citation type="submission" date="2016-11" db="EMBL/GenBank/DDBJ databases">
        <authorList>
            <person name="Varghese N."/>
            <person name="Submissions S."/>
        </authorList>
    </citation>
    <scope>NUCLEOTIDE SEQUENCE [LARGE SCALE GENOMIC DNA]</scope>
    <source>
        <strain evidence="4">DSM 11003</strain>
    </source>
</reference>
<dbReference type="STRING" id="1123382.SAMN02745221_00804"/>
<name>A0A1M5M220_9FIRM</name>
<dbReference type="NCBIfam" id="NF003361">
    <property type="entry name" value="PRK04435.1"/>
    <property type="match status" value="1"/>
</dbReference>
<sequence>MSEDRKNYNYYLVREDILPESIIKTARVKELLAKGEASNVLEAVNKLGLARSTYYKYKDGVWPFFDAANLHIINVSLLLNHVSGVLSRVLNLVASLKANVLTINQSLPLHGVAYVTLSLSIEEMTVSVDEFLLALNKLEGVIRAEIVGKS</sequence>
<dbReference type="SUPFAM" id="SSF55021">
    <property type="entry name" value="ACT-like"/>
    <property type="match status" value="1"/>
</dbReference>
<evidence type="ECO:0000313" key="4">
    <source>
        <dbReference type="Proteomes" id="UP000242329"/>
    </source>
</evidence>
<dbReference type="Proteomes" id="UP000242329">
    <property type="component" value="Unassembled WGS sequence"/>
</dbReference>
<dbReference type="InterPro" id="IPR045865">
    <property type="entry name" value="ACT-like_dom_sf"/>
</dbReference>
<dbReference type="AlphaFoldDB" id="A0A1M5M220"/>
<gene>
    <name evidence="3" type="ORF">SAMN02745221_00804</name>
</gene>
<organism evidence="3 4">
    <name type="scientific">Thermosyntropha lipolytica DSM 11003</name>
    <dbReference type="NCBI Taxonomy" id="1123382"/>
    <lineage>
        <taxon>Bacteria</taxon>
        <taxon>Bacillati</taxon>
        <taxon>Bacillota</taxon>
        <taxon>Clostridia</taxon>
        <taxon>Eubacteriales</taxon>
        <taxon>Syntrophomonadaceae</taxon>
        <taxon>Thermosyntropha</taxon>
    </lineage>
</organism>
<dbReference type="RefSeq" id="WP_073090422.1">
    <property type="nucleotide sequence ID" value="NZ_FQWY01000010.1"/>
</dbReference>
<evidence type="ECO:0000313" key="3">
    <source>
        <dbReference type="EMBL" id="SHG71250.1"/>
    </source>
</evidence>
<comment type="similarity">
    <text evidence="1">Belongs to the UPF0735 family.</text>
</comment>
<dbReference type="InterPro" id="IPR008310">
    <property type="entry name" value="UPF0735_ACT_dom-cont"/>
</dbReference>
<dbReference type="OrthoDB" id="9788773at2"/>
<feature type="domain" description="ACT" evidence="2">
    <location>
        <begin position="74"/>
        <end position="149"/>
    </location>
</feature>
<proteinExistence type="inferred from homology"/>